<dbReference type="InterPro" id="IPR006597">
    <property type="entry name" value="Sel1-like"/>
</dbReference>
<dbReference type="Proteomes" id="UP000515733">
    <property type="component" value="Chromosome"/>
</dbReference>
<dbReference type="Pfam" id="PF08238">
    <property type="entry name" value="Sel1"/>
    <property type="match status" value="1"/>
</dbReference>
<feature type="chain" id="PRO_5027924441" description="Sel1 repeat family protein" evidence="1">
    <location>
        <begin position="30"/>
        <end position="137"/>
    </location>
</feature>
<dbReference type="AlphaFoldDB" id="A0A6S6XTT8"/>
<dbReference type="KEGG" id="doe:DENOEST_0175"/>
<dbReference type="SUPFAM" id="SSF81901">
    <property type="entry name" value="HCP-like"/>
    <property type="match status" value="1"/>
</dbReference>
<dbReference type="EMBL" id="LR778301">
    <property type="protein sequence ID" value="CAB1367347.1"/>
    <property type="molecule type" value="Genomic_DNA"/>
</dbReference>
<keyword evidence="3" id="KW-1185">Reference proteome</keyword>
<evidence type="ECO:0000313" key="3">
    <source>
        <dbReference type="Proteomes" id="UP000515733"/>
    </source>
</evidence>
<dbReference type="Gene3D" id="1.25.40.10">
    <property type="entry name" value="Tetratricopeptide repeat domain"/>
    <property type="match status" value="1"/>
</dbReference>
<gene>
    <name evidence="2" type="ORF">DENOEST_0175</name>
</gene>
<name>A0A6S6XTT8_9PROT</name>
<evidence type="ECO:0000313" key="2">
    <source>
        <dbReference type="EMBL" id="CAB1367347.1"/>
    </source>
</evidence>
<feature type="signal peptide" evidence="1">
    <location>
        <begin position="1"/>
        <end position="29"/>
    </location>
</feature>
<dbReference type="RefSeq" id="WP_170228151.1">
    <property type="nucleotide sequence ID" value="NZ_LR778301.1"/>
</dbReference>
<accession>A0A6S6XTT8</accession>
<keyword evidence="1" id="KW-0732">Signal</keyword>
<dbReference type="SMART" id="SM00671">
    <property type="entry name" value="SEL1"/>
    <property type="match status" value="1"/>
</dbReference>
<sequence>MKFTQIAKSSRPRLWIGICVALAAGPTGAAMEPDTLDTPLRVADAGPLVQIDPARQLQAGNAAYARKEYTEALRIFRNIAVLGVPEAHYRLGIMYAEGLGTRKSERQAEYWLKLASRKNYPGAASALGKLRTSSPDS</sequence>
<dbReference type="InterPro" id="IPR011990">
    <property type="entry name" value="TPR-like_helical_dom_sf"/>
</dbReference>
<reference evidence="2 3" key="1">
    <citation type="submission" date="2020-03" db="EMBL/GenBank/DDBJ databases">
        <authorList>
            <consortium name="Genoscope - CEA"/>
            <person name="William W."/>
        </authorList>
    </citation>
    <scope>NUCLEOTIDE SEQUENCE [LARGE SCALE GENOMIC DNA]</scope>
    <source>
        <strain evidence="3">DSM 16959</strain>
    </source>
</reference>
<evidence type="ECO:0008006" key="4">
    <source>
        <dbReference type="Google" id="ProtNLM"/>
    </source>
</evidence>
<proteinExistence type="predicted"/>
<protein>
    <recommendedName>
        <fullName evidence="4">Sel1 repeat family protein</fullName>
    </recommendedName>
</protein>
<evidence type="ECO:0000256" key="1">
    <source>
        <dbReference type="SAM" id="SignalP"/>
    </source>
</evidence>
<organism evidence="2 3">
    <name type="scientific">Denitratisoma oestradiolicum</name>
    <dbReference type="NCBI Taxonomy" id="311182"/>
    <lineage>
        <taxon>Bacteria</taxon>
        <taxon>Pseudomonadati</taxon>
        <taxon>Pseudomonadota</taxon>
        <taxon>Betaproteobacteria</taxon>
        <taxon>Nitrosomonadales</taxon>
        <taxon>Sterolibacteriaceae</taxon>
        <taxon>Denitratisoma</taxon>
    </lineage>
</organism>